<feature type="region of interest" description="Disordered" evidence="1">
    <location>
        <begin position="58"/>
        <end position="146"/>
    </location>
</feature>
<dbReference type="Proteomes" id="UP001279734">
    <property type="component" value="Unassembled WGS sequence"/>
</dbReference>
<comment type="caution">
    <text evidence="2">The sequence shown here is derived from an EMBL/GenBank/DDBJ whole genome shotgun (WGS) entry which is preliminary data.</text>
</comment>
<evidence type="ECO:0000256" key="1">
    <source>
        <dbReference type="SAM" id="MobiDB-lite"/>
    </source>
</evidence>
<dbReference type="EMBL" id="BSYO01000031">
    <property type="protein sequence ID" value="GMH26331.1"/>
    <property type="molecule type" value="Genomic_DNA"/>
</dbReference>
<protein>
    <submittedName>
        <fullName evidence="2">Uncharacterized protein</fullName>
    </submittedName>
</protein>
<gene>
    <name evidence="2" type="ORF">Nepgr_028174</name>
</gene>
<keyword evidence="3" id="KW-1185">Reference proteome</keyword>
<evidence type="ECO:0000313" key="2">
    <source>
        <dbReference type="EMBL" id="GMH26331.1"/>
    </source>
</evidence>
<proteinExistence type="predicted"/>
<reference evidence="2" key="1">
    <citation type="submission" date="2023-05" db="EMBL/GenBank/DDBJ databases">
        <title>Nepenthes gracilis genome sequencing.</title>
        <authorList>
            <person name="Fukushima K."/>
        </authorList>
    </citation>
    <scope>NUCLEOTIDE SEQUENCE</scope>
    <source>
        <strain evidence="2">SING2019-196</strain>
    </source>
</reference>
<name>A0AAD3TCM5_NEPGR</name>
<feature type="compositionally biased region" description="Basic and acidic residues" evidence="1">
    <location>
        <begin position="79"/>
        <end position="93"/>
    </location>
</feature>
<feature type="compositionally biased region" description="Acidic residues" evidence="1">
    <location>
        <begin position="104"/>
        <end position="119"/>
    </location>
</feature>
<evidence type="ECO:0000313" key="3">
    <source>
        <dbReference type="Proteomes" id="UP001279734"/>
    </source>
</evidence>
<sequence>MVNTRAQASALAVEVTAQNEVPPAGNQANDQPEPDVRRLAADMNNLKEVLLAVCANTGTVWPGTAPPAAQASTSKRERRREAACRRRANRLDRAAAPAAPSEDGQNEAESDPADDDREDSPEGRNPRNSRGNRRPPAAGSNGERAS</sequence>
<feature type="region of interest" description="Disordered" evidence="1">
    <location>
        <begin position="16"/>
        <end position="35"/>
    </location>
</feature>
<dbReference type="AlphaFoldDB" id="A0AAD3TCM5"/>
<organism evidence="2 3">
    <name type="scientific">Nepenthes gracilis</name>
    <name type="common">Slender pitcher plant</name>
    <dbReference type="NCBI Taxonomy" id="150966"/>
    <lineage>
        <taxon>Eukaryota</taxon>
        <taxon>Viridiplantae</taxon>
        <taxon>Streptophyta</taxon>
        <taxon>Embryophyta</taxon>
        <taxon>Tracheophyta</taxon>
        <taxon>Spermatophyta</taxon>
        <taxon>Magnoliopsida</taxon>
        <taxon>eudicotyledons</taxon>
        <taxon>Gunneridae</taxon>
        <taxon>Pentapetalae</taxon>
        <taxon>Caryophyllales</taxon>
        <taxon>Nepenthaceae</taxon>
        <taxon>Nepenthes</taxon>
    </lineage>
</organism>
<accession>A0AAD3TCM5</accession>